<keyword evidence="10" id="KW-1185">Reference proteome</keyword>
<evidence type="ECO:0000256" key="2">
    <source>
        <dbReference type="ARBA" id="ARBA00010777"/>
    </source>
</evidence>
<feature type="domain" description="Trichohyalin-plectin-homology" evidence="8">
    <location>
        <begin position="140"/>
        <end position="238"/>
    </location>
</feature>
<reference evidence="9 10" key="1">
    <citation type="journal article" date="2021" name="Elife">
        <title>Chloroplast acquisition without the gene transfer in kleptoplastic sea slugs, Plakobranchus ocellatus.</title>
        <authorList>
            <person name="Maeda T."/>
            <person name="Takahashi S."/>
            <person name="Yoshida T."/>
            <person name="Shimamura S."/>
            <person name="Takaki Y."/>
            <person name="Nagai Y."/>
            <person name="Toyoda A."/>
            <person name="Suzuki Y."/>
            <person name="Arimoto A."/>
            <person name="Ishii H."/>
            <person name="Satoh N."/>
            <person name="Nishiyama T."/>
            <person name="Hasebe M."/>
            <person name="Maruyama T."/>
            <person name="Minagawa J."/>
            <person name="Obokata J."/>
            <person name="Shigenobu S."/>
        </authorList>
    </citation>
    <scope>NUCLEOTIDE SEQUENCE [LARGE SCALE GENOMIC DNA]</scope>
</reference>
<dbReference type="InterPro" id="IPR043596">
    <property type="entry name" value="CFAP53/TCHP"/>
</dbReference>
<gene>
    <name evidence="9" type="ORF">PoB_005933400</name>
</gene>
<accession>A0AAV4CMW5</accession>
<keyword evidence="6" id="KW-0206">Cytoskeleton</keyword>
<feature type="coiled-coil region" evidence="7">
    <location>
        <begin position="314"/>
        <end position="416"/>
    </location>
</feature>
<keyword evidence="4" id="KW-0963">Cytoplasm</keyword>
<sequence>MQGYWSTRKNIYEQAIVSHRNREDDFRSKWSDTANYFKKSDVRAAKQNAWSSTQAFQDRCMDAYEESVEKDVKSSNLKRRRDKLGRLFAEENKAYEAELKGISRPSTSRLDDMRARADDLKSAREEKRQKLAEEKLYQHWRENNPELRKAEAQLLQEHVVGEWGDQVVEKEERLESARRENEAFARQMEEERQAAVQLERRREEEKLREEKSLREVLREQMIEFKTREAEEQDRKLLESLIEKEKEDVALQTARKEQTRADAQWMKQVIEDQLKLEKAREAELDMLYQDEAARMWQKRDSEWERERQARQRLMSEVLEERQAQISEQLAELQQQQEESLLRREELVREMEIAQRQAKMEEEERERGKLTTRAELEGQMLSRQQQEVEAKERARFELRHERQDEEDYEDLLRQETERMRLKGYTPRVHGRKQAWM</sequence>
<dbReference type="Pfam" id="PF13868">
    <property type="entry name" value="TPH"/>
    <property type="match status" value="1"/>
</dbReference>
<evidence type="ECO:0000256" key="3">
    <source>
        <dbReference type="ARBA" id="ARBA00017328"/>
    </source>
</evidence>
<evidence type="ECO:0000256" key="1">
    <source>
        <dbReference type="ARBA" id="ARBA00004300"/>
    </source>
</evidence>
<feature type="coiled-coil region" evidence="7">
    <location>
        <begin position="160"/>
        <end position="247"/>
    </location>
</feature>
<evidence type="ECO:0000313" key="10">
    <source>
        <dbReference type="Proteomes" id="UP000735302"/>
    </source>
</evidence>
<evidence type="ECO:0000259" key="8">
    <source>
        <dbReference type="Pfam" id="PF13868"/>
    </source>
</evidence>
<name>A0AAV4CMW5_9GAST</name>
<evidence type="ECO:0000256" key="6">
    <source>
        <dbReference type="ARBA" id="ARBA00023212"/>
    </source>
</evidence>
<evidence type="ECO:0000256" key="7">
    <source>
        <dbReference type="SAM" id="Coils"/>
    </source>
</evidence>
<evidence type="ECO:0000256" key="4">
    <source>
        <dbReference type="ARBA" id="ARBA00022490"/>
    </source>
</evidence>
<dbReference type="Proteomes" id="UP000735302">
    <property type="component" value="Unassembled WGS sequence"/>
</dbReference>
<dbReference type="PANTHER" id="PTHR31183:SF2">
    <property type="entry name" value="TRICHOPLEIN KERATIN FILAMENT-BINDING PROTEIN"/>
    <property type="match status" value="1"/>
</dbReference>
<evidence type="ECO:0000313" key="9">
    <source>
        <dbReference type="EMBL" id="GFO32829.1"/>
    </source>
</evidence>
<comment type="caution">
    <text evidence="9">The sequence shown here is derived from an EMBL/GenBank/DDBJ whole genome shotgun (WGS) entry which is preliminary data.</text>
</comment>
<keyword evidence="5 7" id="KW-0175">Coiled coil</keyword>
<comment type="similarity">
    <text evidence="2">Belongs to the TCHP family.</text>
</comment>
<protein>
    <recommendedName>
        <fullName evidence="3">Trichoplein keratin filament-binding protein</fullName>
    </recommendedName>
</protein>
<dbReference type="InterPro" id="IPR043597">
    <property type="entry name" value="TPH_dom"/>
</dbReference>
<dbReference type="EMBL" id="BLXT01006675">
    <property type="protein sequence ID" value="GFO32829.1"/>
    <property type="molecule type" value="Genomic_DNA"/>
</dbReference>
<organism evidence="9 10">
    <name type="scientific">Plakobranchus ocellatus</name>
    <dbReference type="NCBI Taxonomy" id="259542"/>
    <lineage>
        <taxon>Eukaryota</taxon>
        <taxon>Metazoa</taxon>
        <taxon>Spiralia</taxon>
        <taxon>Lophotrochozoa</taxon>
        <taxon>Mollusca</taxon>
        <taxon>Gastropoda</taxon>
        <taxon>Heterobranchia</taxon>
        <taxon>Euthyneura</taxon>
        <taxon>Panpulmonata</taxon>
        <taxon>Sacoglossa</taxon>
        <taxon>Placobranchoidea</taxon>
        <taxon>Plakobranchidae</taxon>
        <taxon>Plakobranchus</taxon>
    </lineage>
</organism>
<proteinExistence type="inferred from homology"/>
<dbReference type="GO" id="GO:0005813">
    <property type="term" value="C:centrosome"/>
    <property type="evidence" value="ECO:0007669"/>
    <property type="project" value="UniProtKB-SubCell"/>
</dbReference>
<evidence type="ECO:0000256" key="5">
    <source>
        <dbReference type="ARBA" id="ARBA00023054"/>
    </source>
</evidence>
<dbReference type="PANTHER" id="PTHR31183">
    <property type="entry name" value="TRICHOPLEIN KERATIN FILAMENT-BINDING PROTEIN FAMILY MEMBER"/>
    <property type="match status" value="1"/>
</dbReference>
<dbReference type="GO" id="GO:0045095">
    <property type="term" value="C:keratin filament"/>
    <property type="evidence" value="ECO:0007669"/>
    <property type="project" value="TreeGrafter"/>
</dbReference>
<dbReference type="GO" id="GO:0006915">
    <property type="term" value="P:apoptotic process"/>
    <property type="evidence" value="ECO:0007669"/>
    <property type="project" value="TreeGrafter"/>
</dbReference>
<dbReference type="AlphaFoldDB" id="A0AAV4CMW5"/>
<comment type="subcellular location">
    <subcellularLocation>
        <location evidence="1">Cytoplasm</location>
        <location evidence="1">Cytoskeleton</location>
        <location evidence="1">Microtubule organizing center</location>
        <location evidence="1">Centrosome</location>
    </subcellularLocation>
</comment>